<sequence>MKGGRIRLVNKTPSLLQVEEMKTVFKTRTANLEAVDGVSFSISKGETVAIVGESGSGKSVSALSILRLLDRNGEVTSGKILYNDLNLKDLSNDDIRKIRGNEIAMIFQDPMTCLDPVYTIGDQIIETIKIHEDLSKKEYKDRALELLKLVGLPDPESRINAYPHQLSGGQRQRVMIAIALACRPNLIIADEPTTALDVTVQAQIMQLLKDLQSQFGTAIILVTHDLGVVAEMADKVVVVYAGQVVEQSNVKDLFNHPEHPYTQALLQSIPKIDTDRNRRLQTIKGNVPSLRDIPSGCRFHPRCPLATDKCKNEEPPLFELKENRVSKCWKADPTTAEKWEFPTIEDNEAIFEENEHLNNKQILLQVNNLKKHFPITKGILSRTVGHVKAVDGVSIDIYKGEVLGLVGESGCGKSTVGRLITGLIDSTDGEVTFDQKQLATAHRKERKGLRKRIQFVFQDPYSSLNPRMTILDIIGEPLEVHNIAKGNKKRERVAELLEIVGLSREDMHKFPHQFSGGQRQRIGIARALATEPDLLICDEAVSALDVSVQAQILNLLKDLQLKLGLSYLFISHDLNVVKYISDRIAVMYLGEIVEVTDSVTLFKKPLHPYAKALISAVPVPNPNIEPERIILSGEVPSPSNPPTGCKFHTRCPAAMEICKHTKPELKSIAKGHTVSCHLYGEELGNG</sequence>
<dbReference type="PANTHER" id="PTHR43776:SF7">
    <property type="entry name" value="D,D-DIPEPTIDE TRANSPORT ATP-BINDING PROTEIN DDPF-RELATED"/>
    <property type="match status" value="1"/>
</dbReference>
<keyword evidence="7" id="KW-1185">Reference proteome</keyword>
<name>A0ABR8XGD7_9BACL</name>
<dbReference type="InterPro" id="IPR013563">
    <property type="entry name" value="Oligopep_ABC_C"/>
</dbReference>
<evidence type="ECO:0000256" key="3">
    <source>
        <dbReference type="ARBA" id="ARBA00022741"/>
    </source>
</evidence>
<dbReference type="PROSITE" id="PS00211">
    <property type="entry name" value="ABC_TRANSPORTER_1"/>
    <property type="match status" value="2"/>
</dbReference>
<accession>A0ABR8XGD7</accession>
<evidence type="ECO:0000313" key="7">
    <source>
        <dbReference type="Proteomes" id="UP000640930"/>
    </source>
</evidence>
<dbReference type="InterPro" id="IPR050319">
    <property type="entry name" value="ABC_transp_ATP-bind"/>
</dbReference>
<dbReference type="CDD" id="cd03257">
    <property type="entry name" value="ABC_NikE_OppD_transporters"/>
    <property type="match status" value="2"/>
</dbReference>
<keyword evidence="3" id="KW-0547">Nucleotide-binding</keyword>
<keyword evidence="4 6" id="KW-0067">ATP-binding</keyword>
<dbReference type="InterPro" id="IPR003439">
    <property type="entry name" value="ABC_transporter-like_ATP-bd"/>
</dbReference>
<dbReference type="Gene3D" id="3.40.50.300">
    <property type="entry name" value="P-loop containing nucleotide triphosphate hydrolases"/>
    <property type="match status" value="2"/>
</dbReference>
<protein>
    <submittedName>
        <fullName evidence="6">ABC transporter ATP-binding protein</fullName>
    </submittedName>
</protein>
<keyword evidence="2" id="KW-0813">Transport</keyword>
<evidence type="ECO:0000256" key="4">
    <source>
        <dbReference type="ARBA" id="ARBA00022840"/>
    </source>
</evidence>
<evidence type="ECO:0000313" key="6">
    <source>
        <dbReference type="EMBL" id="MBD8028290.1"/>
    </source>
</evidence>
<evidence type="ECO:0000259" key="5">
    <source>
        <dbReference type="PROSITE" id="PS50893"/>
    </source>
</evidence>
<dbReference type="PROSITE" id="PS50893">
    <property type="entry name" value="ABC_TRANSPORTER_2"/>
    <property type="match status" value="2"/>
</dbReference>
<evidence type="ECO:0000256" key="1">
    <source>
        <dbReference type="ARBA" id="ARBA00005417"/>
    </source>
</evidence>
<dbReference type="SUPFAM" id="SSF52540">
    <property type="entry name" value="P-loop containing nucleoside triphosphate hydrolases"/>
    <property type="match status" value="2"/>
</dbReference>
<proteinExistence type="inferred from homology"/>
<comment type="caution">
    <text evidence="6">The sequence shown here is derived from an EMBL/GenBank/DDBJ whole genome shotgun (WGS) entry which is preliminary data.</text>
</comment>
<dbReference type="InterPro" id="IPR003593">
    <property type="entry name" value="AAA+_ATPase"/>
</dbReference>
<dbReference type="NCBIfam" id="NF008453">
    <property type="entry name" value="PRK11308.1"/>
    <property type="match status" value="2"/>
</dbReference>
<feature type="domain" description="ABC transporter" evidence="5">
    <location>
        <begin position="364"/>
        <end position="614"/>
    </location>
</feature>
<gene>
    <name evidence="6" type="ORF">H9636_16730</name>
</gene>
<reference evidence="6 7" key="1">
    <citation type="submission" date="2020-08" db="EMBL/GenBank/DDBJ databases">
        <title>A Genomic Blueprint of the Chicken Gut Microbiome.</title>
        <authorList>
            <person name="Gilroy R."/>
            <person name="Ravi A."/>
            <person name="Getino M."/>
            <person name="Pursley I."/>
            <person name="Horton D.L."/>
            <person name="Alikhan N.-F."/>
            <person name="Baker D."/>
            <person name="Gharbi K."/>
            <person name="Hall N."/>
            <person name="Watson M."/>
            <person name="Adriaenssens E.M."/>
            <person name="Foster-Nyarko E."/>
            <person name="Jarju S."/>
            <person name="Secka A."/>
            <person name="Antonio M."/>
            <person name="Oren A."/>
            <person name="Chaudhuri R."/>
            <person name="La Ragione R.M."/>
            <person name="Hildebrand F."/>
            <person name="Pallen M.J."/>
        </authorList>
    </citation>
    <scope>NUCLEOTIDE SEQUENCE [LARGE SCALE GENOMIC DNA]</scope>
    <source>
        <strain evidence="6 7">Re31</strain>
    </source>
</reference>
<dbReference type="InterPro" id="IPR017871">
    <property type="entry name" value="ABC_transporter-like_CS"/>
</dbReference>
<dbReference type="Pfam" id="PF00005">
    <property type="entry name" value="ABC_tran"/>
    <property type="match status" value="2"/>
</dbReference>
<organism evidence="6 7">
    <name type="scientific">Ureibacillus galli</name>
    <dbReference type="NCBI Taxonomy" id="2762222"/>
    <lineage>
        <taxon>Bacteria</taxon>
        <taxon>Bacillati</taxon>
        <taxon>Bacillota</taxon>
        <taxon>Bacilli</taxon>
        <taxon>Bacillales</taxon>
        <taxon>Caryophanaceae</taxon>
        <taxon>Ureibacillus</taxon>
    </lineage>
</organism>
<dbReference type="NCBIfam" id="NF007739">
    <property type="entry name" value="PRK10419.1"/>
    <property type="match status" value="2"/>
</dbReference>
<feature type="domain" description="ABC transporter" evidence="5">
    <location>
        <begin position="16"/>
        <end position="266"/>
    </location>
</feature>
<dbReference type="EMBL" id="JACSQA010000035">
    <property type="protein sequence ID" value="MBD8028290.1"/>
    <property type="molecule type" value="Genomic_DNA"/>
</dbReference>
<dbReference type="Proteomes" id="UP000640930">
    <property type="component" value="Unassembled WGS sequence"/>
</dbReference>
<dbReference type="NCBIfam" id="TIGR01727">
    <property type="entry name" value="oligo_HPY"/>
    <property type="match status" value="2"/>
</dbReference>
<dbReference type="PANTHER" id="PTHR43776">
    <property type="entry name" value="TRANSPORT ATP-BINDING PROTEIN"/>
    <property type="match status" value="1"/>
</dbReference>
<dbReference type="SMART" id="SM00382">
    <property type="entry name" value="AAA"/>
    <property type="match status" value="2"/>
</dbReference>
<comment type="similarity">
    <text evidence="1">Belongs to the ABC transporter superfamily.</text>
</comment>
<dbReference type="InterPro" id="IPR027417">
    <property type="entry name" value="P-loop_NTPase"/>
</dbReference>
<dbReference type="GO" id="GO:0005524">
    <property type="term" value="F:ATP binding"/>
    <property type="evidence" value="ECO:0007669"/>
    <property type="project" value="UniProtKB-KW"/>
</dbReference>
<dbReference type="Pfam" id="PF08352">
    <property type="entry name" value="oligo_HPY"/>
    <property type="match status" value="2"/>
</dbReference>
<evidence type="ECO:0000256" key="2">
    <source>
        <dbReference type="ARBA" id="ARBA00022448"/>
    </source>
</evidence>